<dbReference type="EC" id="3.5.2.5" evidence="3"/>
<feature type="domain" description="Amidohydrolase-related" evidence="2">
    <location>
        <begin position="347"/>
        <end position="424"/>
    </location>
</feature>
<dbReference type="SUPFAM" id="SSF51338">
    <property type="entry name" value="Composite domain of metallo-dependent hydrolases"/>
    <property type="match status" value="1"/>
</dbReference>
<dbReference type="Gene3D" id="3.20.20.140">
    <property type="entry name" value="Metal-dependent hydrolases"/>
    <property type="match status" value="2"/>
</dbReference>
<comment type="caution">
    <text evidence="3">The sequence shown here is derived from an EMBL/GenBank/DDBJ whole genome shotgun (WGS) entry which is preliminary data.</text>
</comment>
<dbReference type="InterPro" id="IPR011059">
    <property type="entry name" value="Metal-dep_hydrolase_composite"/>
</dbReference>
<evidence type="ECO:0000259" key="2">
    <source>
        <dbReference type="Pfam" id="PF01979"/>
    </source>
</evidence>
<dbReference type="Pfam" id="PF01979">
    <property type="entry name" value="Amidohydro_1"/>
    <property type="match status" value="2"/>
</dbReference>
<dbReference type="InterPro" id="IPR032466">
    <property type="entry name" value="Metal_Hydrolase"/>
</dbReference>
<evidence type="ECO:0000313" key="3">
    <source>
        <dbReference type="EMBL" id="MPL75045.1"/>
    </source>
</evidence>
<gene>
    <name evidence="3" type="primary">allB_4</name>
    <name evidence="3" type="ORF">SDC9_20864</name>
</gene>
<name>A0A644U7X3_9ZZZZ</name>
<dbReference type="AlphaFoldDB" id="A0A644U7X3"/>
<dbReference type="GO" id="GO:0004038">
    <property type="term" value="F:allantoinase activity"/>
    <property type="evidence" value="ECO:0007669"/>
    <property type="project" value="UniProtKB-EC"/>
</dbReference>
<dbReference type="Gene3D" id="2.30.40.10">
    <property type="entry name" value="Urease, subunit C, domain 1"/>
    <property type="match status" value="1"/>
</dbReference>
<dbReference type="EMBL" id="VSSQ01000085">
    <property type="protein sequence ID" value="MPL75045.1"/>
    <property type="molecule type" value="Genomic_DNA"/>
</dbReference>
<sequence length="469" mass="50107">MSYHYDILLKNGLVVDPVTNREEIADIAIAGGKIVEIMPGLSAEKAQEAFDLKGHMVMPGIVDLHAHASAWLGGRFGHKMMAQVGVTTALDMSGPIDSVLDIASEYGVGMNIACIQYVRPGHTVRDTNPGEKELETLLEQCLTQGGLGFKMLGGHYPLTPEATARAIEIVNKNKAYVAFHAGSLNKGSNIEGFLEAVELAQGNSLHMAHINSYCRGSVRPCLVETEEAIAALEKNPNIRSEAYLSPMNGTSAKCSGGTPESLVTHKCLNTGGFEATEAGLEAAILAGWAQINLEKGGEVVLAIGQEALEYWRSKGTETTVSFSVNPPEPRLRLAVAKRQSGEFVVDCIGTDGGGIPRNVIAEMGLSLVRLQALTLKEFVQKISCTPARILGLKNKGHFTLGADADITVLDLERQRAYMSLVNGKVIMYKGYVCGKGGNVIATAQGEAAVRAKGLNPVIVDLADSKFYQR</sequence>
<comment type="cofactor">
    <cofactor evidence="1">
        <name>Zn(2+)</name>
        <dbReference type="ChEBI" id="CHEBI:29105"/>
    </cofactor>
</comment>
<dbReference type="InterPro" id="IPR006680">
    <property type="entry name" value="Amidohydro-rel"/>
</dbReference>
<organism evidence="3">
    <name type="scientific">bioreactor metagenome</name>
    <dbReference type="NCBI Taxonomy" id="1076179"/>
    <lineage>
        <taxon>unclassified sequences</taxon>
        <taxon>metagenomes</taxon>
        <taxon>ecological metagenomes</taxon>
    </lineage>
</organism>
<evidence type="ECO:0000256" key="1">
    <source>
        <dbReference type="ARBA" id="ARBA00001947"/>
    </source>
</evidence>
<dbReference type="SUPFAM" id="SSF51556">
    <property type="entry name" value="Metallo-dependent hydrolases"/>
    <property type="match status" value="1"/>
</dbReference>
<dbReference type="PANTHER" id="PTHR11647:SF1">
    <property type="entry name" value="COLLAPSIN RESPONSE MEDIATOR PROTEIN"/>
    <property type="match status" value="1"/>
</dbReference>
<dbReference type="InterPro" id="IPR050378">
    <property type="entry name" value="Metallo-dep_Hydrolases_sf"/>
</dbReference>
<proteinExistence type="predicted"/>
<keyword evidence="3" id="KW-0378">Hydrolase</keyword>
<dbReference type="PANTHER" id="PTHR11647">
    <property type="entry name" value="HYDRANTOINASE/DIHYDROPYRIMIDINASE FAMILY MEMBER"/>
    <property type="match status" value="1"/>
</dbReference>
<accession>A0A644U7X3</accession>
<feature type="domain" description="Amidohydrolase-related" evidence="2">
    <location>
        <begin position="56"/>
        <end position="194"/>
    </location>
</feature>
<reference evidence="3" key="1">
    <citation type="submission" date="2019-08" db="EMBL/GenBank/DDBJ databases">
        <authorList>
            <person name="Kucharzyk K."/>
            <person name="Murdoch R.W."/>
            <person name="Higgins S."/>
            <person name="Loffler F."/>
        </authorList>
    </citation>
    <scope>NUCLEOTIDE SEQUENCE</scope>
</reference>
<protein>
    <submittedName>
        <fullName evidence="3">Allantoinase</fullName>
        <ecNumber evidence="3">3.5.2.5</ecNumber>
    </submittedName>
</protein>